<proteinExistence type="predicted"/>
<dbReference type="Proteomes" id="UP000245880">
    <property type="component" value="Unassembled WGS sequence"/>
</dbReference>
<feature type="non-terminal residue" evidence="2">
    <location>
        <position position="1"/>
    </location>
</feature>
<reference evidence="2 3" key="1">
    <citation type="submission" date="2018-03" db="EMBL/GenBank/DDBJ databases">
        <title>Genomic Encyclopedia of Archaeal and Bacterial Type Strains, Phase II (KMG-II): from individual species to whole genera.</title>
        <authorList>
            <person name="Goeker M."/>
        </authorList>
    </citation>
    <scope>NUCLEOTIDE SEQUENCE [LARGE SCALE GENOMIC DNA]</scope>
    <source>
        <strain evidence="2 3">DSM 100346</strain>
    </source>
</reference>
<gene>
    <name evidence="2" type="ORF">CLV98_1301</name>
</gene>
<organism evidence="2 3">
    <name type="scientific">Dyadobacter jejuensis</name>
    <dbReference type="NCBI Taxonomy" id="1082580"/>
    <lineage>
        <taxon>Bacteria</taxon>
        <taxon>Pseudomonadati</taxon>
        <taxon>Bacteroidota</taxon>
        <taxon>Cytophagia</taxon>
        <taxon>Cytophagales</taxon>
        <taxon>Spirosomataceae</taxon>
        <taxon>Dyadobacter</taxon>
    </lineage>
</organism>
<dbReference type="EMBL" id="QGDT01000030">
    <property type="protein sequence ID" value="PWJ52854.1"/>
    <property type="molecule type" value="Genomic_DNA"/>
</dbReference>
<keyword evidence="1" id="KW-0472">Membrane</keyword>
<accession>A0A316A7Q8</accession>
<keyword evidence="3" id="KW-1185">Reference proteome</keyword>
<dbReference type="RefSeq" id="WP_158281319.1">
    <property type="nucleotide sequence ID" value="NZ_QGDT01000030.1"/>
</dbReference>
<evidence type="ECO:0000313" key="3">
    <source>
        <dbReference type="Proteomes" id="UP000245880"/>
    </source>
</evidence>
<evidence type="ECO:0000256" key="1">
    <source>
        <dbReference type="SAM" id="Phobius"/>
    </source>
</evidence>
<dbReference type="OrthoDB" id="9769115at2"/>
<feature type="transmembrane region" description="Helical" evidence="1">
    <location>
        <begin position="45"/>
        <end position="68"/>
    </location>
</feature>
<comment type="caution">
    <text evidence="2">The sequence shown here is derived from an EMBL/GenBank/DDBJ whole genome shotgun (WGS) entry which is preliminary data.</text>
</comment>
<dbReference type="AlphaFoldDB" id="A0A316A7Q8"/>
<sequence length="70" mass="7807">SIDEFKQLWTGVLMILLPSDEFNAGDQRVSVLRRFWTLVKPHKSVMIQALFGAAVATLLGLSTSIYIVTL</sequence>
<name>A0A316A7Q8_9BACT</name>
<keyword evidence="1" id="KW-0812">Transmembrane</keyword>
<protein>
    <submittedName>
        <fullName evidence="2">Uncharacterized protein</fullName>
    </submittedName>
</protein>
<keyword evidence="1" id="KW-1133">Transmembrane helix</keyword>
<evidence type="ECO:0000313" key="2">
    <source>
        <dbReference type="EMBL" id="PWJ52854.1"/>
    </source>
</evidence>